<dbReference type="GO" id="GO:0000981">
    <property type="term" value="F:DNA-binding transcription factor activity, RNA polymerase II-specific"/>
    <property type="evidence" value="ECO:0007669"/>
    <property type="project" value="TreeGrafter"/>
</dbReference>
<organism evidence="7 8">
    <name type="scientific">Aphis glycines</name>
    <name type="common">Soybean aphid</name>
    <dbReference type="NCBI Taxonomy" id="307491"/>
    <lineage>
        <taxon>Eukaryota</taxon>
        <taxon>Metazoa</taxon>
        <taxon>Ecdysozoa</taxon>
        <taxon>Arthropoda</taxon>
        <taxon>Hexapoda</taxon>
        <taxon>Insecta</taxon>
        <taxon>Pterygota</taxon>
        <taxon>Neoptera</taxon>
        <taxon>Paraneoptera</taxon>
        <taxon>Hemiptera</taxon>
        <taxon>Sternorrhyncha</taxon>
        <taxon>Aphidomorpha</taxon>
        <taxon>Aphidoidea</taxon>
        <taxon>Aphididae</taxon>
        <taxon>Aphidini</taxon>
        <taxon>Aphis</taxon>
        <taxon>Aphis</taxon>
    </lineage>
</organism>
<evidence type="ECO:0000256" key="1">
    <source>
        <dbReference type="ARBA" id="ARBA00022723"/>
    </source>
</evidence>
<accession>A0A6G0TBE2</accession>
<keyword evidence="3 5" id="KW-0863">Zinc-finger</keyword>
<keyword evidence="8" id="KW-1185">Reference proteome</keyword>
<dbReference type="PROSITE" id="PS50157">
    <property type="entry name" value="ZINC_FINGER_C2H2_2"/>
    <property type="match status" value="2"/>
</dbReference>
<dbReference type="Proteomes" id="UP000475862">
    <property type="component" value="Unassembled WGS sequence"/>
</dbReference>
<evidence type="ECO:0000256" key="5">
    <source>
        <dbReference type="PROSITE-ProRule" id="PRU00042"/>
    </source>
</evidence>
<dbReference type="EMBL" id="VYZN01000048">
    <property type="protein sequence ID" value="KAE9528861.1"/>
    <property type="molecule type" value="Genomic_DNA"/>
</dbReference>
<proteinExistence type="predicted"/>
<evidence type="ECO:0000259" key="6">
    <source>
        <dbReference type="PROSITE" id="PS50157"/>
    </source>
</evidence>
<keyword evidence="2" id="KW-0677">Repeat</keyword>
<dbReference type="InterPro" id="IPR013087">
    <property type="entry name" value="Znf_C2H2_type"/>
</dbReference>
<comment type="caution">
    <text evidence="7">The sequence shown here is derived from an EMBL/GenBank/DDBJ whole genome shotgun (WGS) entry which is preliminary data.</text>
</comment>
<sequence>MYKCQQCTSVFKLKRSLDRHEKAHTGIIYRCTVCAKIFKDESNLRRHLKKVHDIRHAPATLMPQRESVIKYAPRINQSAVPTGSSNIMSDDDICMAAMDNFEQEQEDKEYCIEIAPQIFVPDIQAGCSNIMSDDDICMAVMDNFEKEVQNIFILPVLVVNAFPPPTPHPLLEISASKARTVVWYYAKNTGDIKNYTDFLSSLETELKQLLKTRVQEHPIKFNLKLEASYSIPSVPNSMENRAFKTSAVEIFVESDISAIIQGAFDKLL</sequence>
<evidence type="ECO:0000313" key="7">
    <source>
        <dbReference type="EMBL" id="KAE9528861.1"/>
    </source>
</evidence>
<name>A0A6G0TBE2_APHGL</name>
<evidence type="ECO:0000313" key="8">
    <source>
        <dbReference type="Proteomes" id="UP000475862"/>
    </source>
</evidence>
<dbReference type="PANTHER" id="PTHR24408:SF58">
    <property type="entry name" value="TRANSCRIPTION FACTOR (TFIIIA), PUTATIVE (AFU_ORTHOLOGUE AFUA_1G05150)-RELATED"/>
    <property type="match status" value="1"/>
</dbReference>
<dbReference type="GO" id="GO:0043565">
    <property type="term" value="F:sequence-specific DNA binding"/>
    <property type="evidence" value="ECO:0007669"/>
    <property type="project" value="TreeGrafter"/>
</dbReference>
<evidence type="ECO:0000256" key="4">
    <source>
        <dbReference type="ARBA" id="ARBA00022833"/>
    </source>
</evidence>
<feature type="non-terminal residue" evidence="7">
    <location>
        <position position="268"/>
    </location>
</feature>
<dbReference type="OrthoDB" id="6067523at2759"/>
<dbReference type="InterPro" id="IPR036236">
    <property type="entry name" value="Znf_C2H2_sf"/>
</dbReference>
<dbReference type="GO" id="GO:0005634">
    <property type="term" value="C:nucleus"/>
    <property type="evidence" value="ECO:0007669"/>
    <property type="project" value="TreeGrafter"/>
</dbReference>
<dbReference type="SUPFAM" id="SSF57667">
    <property type="entry name" value="beta-beta-alpha zinc fingers"/>
    <property type="match status" value="1"/>
</dbReference>
<protein>
    <recommendedName>
        <fullName evidence="6">C2H2-type domain-containing protein</fullName>
    </recommendedName>
</protein>
<evidence type="ECO:0000256" key="3">
    <source>
        <dbReference type="ARBA" id="ARBA00022771"/>
    </source>
</evidence>
<dbReference type="Pfam" id="PF00096">
    <property type="entry name" value="zf-C2H2"/>
    <property type="match status" value="1"/>
</dbReference>
<dbReference type="Gene3D" id="3.30.160.60">
    <property type="entry name" value="Classic Zinc Finger"/>
    <property type="match status" value="2"/>
</dbReference>
<feature type="domain" description="C2H2-type" evidence="6">
    <location>
        <begin position="2"/>
        <end position="26"/>
    </location>
</feature>
<dbReference type="SMART" id="SM00355">
    <property type="entry name" value="ZnF_C2H2"/>
    <property type="match status" value="2"/>
</dbReference>
<feature type="domain" description="C2H2-type" evidence="6">
    <location>
        <begin position="29"/>
        <end position="52"/>
    </location>
</feature>
<evidence type="ECO:0000256" key="2">
    <source>
        <dbReference type="ARBA" id="ARBA00022737"/>
    </source>
</evidence>
<dbReference type="GO" id="GO:0008270">
    <property type="term" value="F:zinc ion binding"/>
    <property type="evidence" value="ECO:0007669"/>
    <property type="project" value="UniProtKB-KW"/>
</dbReference>
<reference evidence="7 8" key="1">
    <citation type="submission" date="2019-08" db="EMBL/GenBank/DDBJ databases">
        <title>The genome of the soybean aphid Biotype 1, its phylome, world population structure and adaptation to the North American continent.</title>
        <authorList>
            <person name="Giordano R."/>
            <person name="Donthu R.K."/>
            <person name="Hernandez A.G."/>
            <person name="Wright C.L."/>
            <person name="Zimin A.V."/>
        </authorList>
    </citation>
    <scope>NUCLEOTIDE SEQUENCE [LARGE SCALE GENOMIC DNA]</scope>
    <source>
        <tissue evidence="7">Whole aphids</tissue>
    </source>
</reference>
<dbReference type="PROSITE" id="PS00028">
    <property type="entry name" value="ZINC_FINGER_C2H2_1"/>
    <property type="match status" value="2"/>
</dbReference>
<dbReference type="PANTHER" id="PTHR24408">
    <property type="entry name" value="ZINC FINGER PROTEIN"/>
    <property type="match status" value="1"/>
</dbReference>
<gene>
    <name evidence="7" type="ORF">AGLY_012436</name>
</gene>
<keyword evidence="1" id="KW-0479">Metal-binding</keyword>
<dbReference type="AlphaFoldDB" id="A0A6G0TBE2"/>
<keyword evidence="4" id="KW-0862">Zinc</keyword>